<evidence type="ECO:0000259" key="1">
    <source>
        <dbReference type="Pfam" id="PF01370"/>
    </source>
</evidence>
<reference evidence="2" key="1">
    <citation type="journal article" date="2014" name="Genome Announc.">
        <title>Draft genome sequence of Rhodosporidium toruloides CECT1137, an oleaginous yeast of biotechnological interest.</title>
        <authorList>
            <person name="Morin N."/>
            <person name="Calcas X."/>
            <person name="Devillers H."/>
            <person name="Durrens P."/>
            <person name="Sherman D.J."/>
            <person name="Nicaud J.-M."/>
            <person name="Neuveglise C."/>
        </authorList>
    </citation>
    <scope>NUCLEOTIDE SEQUENCE</scope>
    <source>
        <strain evidence="2">CECT1137</strain>
    </source>
</reference>
<protein>
    <submittedName>
        <fullName evidence="2">RHTO0S07e02366g1_1</fullName>
    </submittedName>
</protein>
<dbReference type="GO" id="GO:0044877">
    <property type="term" value="F:protein-containing complex binding"/>
    <property type="evidence" value="ECO:0007669"/>
    <property type="project" value="TreeGrafter"/>
</dbReference>
<dbReference type="GO" id="GO:0005739">
    <property type="term" value="C:mitochondrion"/>
    <property type="evidence" value="ECO:0007669"/>
    <property type="project" value="TreeGrafter"/>
</dbReference>
<dbReference type="OrthoDB" id="276721at2759"/>
<feature type="domain" description="NAD-dependent epimerase/dehydratase" evidence="1">
    <location>
        <begin position="3"/>
        <end position="62"/>
    </location>
</feature>
<dbReference type="EMBL" id="LK052942">
    <property type="protein sequence ID" value="CDR42632.1"/>
    <property type="molecule type" value="Genomic_DNA"/>
</dbReference>
<dbReference type="InterPro" id="IPR001509">
    <property type="entry name" value="Epimerase_deHydtase"/>
</dbReference>
<dbReference type="PANTHER" id="PTHR12126">
    <property type="entry name" value="NADH-UBIQUINONE OXIDOREDUCTASE 39 KDA SUBUNIT-RELATED"/>
    <property type="match status" value="1"/>
</dbReference>
<evidence type="ECO:0000313" key="2">
    <source>
        <dbReference type="EMBL" id="CDR42632.1"/>
    </source>
</evidence>
<dbReference type="InterPro" id="IPR051207">
    <property type="entry name" value="ComplexI_NDUFA9_subunit"/>
</dbReference>
<organism evidence="2">
    <name type="scientific">Rhodotorula toruloides</name>
    <name type="common">Yeast</name>
    <name type="synonym">Rhodosporidium toruloides</name>
    <dbReference type="NCBI Taxonomy" id="5286"/>
    <lineage>
        <taxon>Eukaryota</taxon>
        <taxon>Fungi</taxon>
        <taxon>Dikarya</taxon>
        <taxon>Basidiomycota</taxon>
        <taxon>Pucciniomycotina</taxon>
        <taxon>Microbotryomycetes</taxon>
        <taxon>Sporidiobolales</taxon>
        <taxon>Sporidiobolaceae</taxon>
        <taxon>Rhodotorula</taxon>
    </lineage>
</organism>
<sequence>MKICIFGGNGFVGAAVARKAVARGWKVVSVSRSGTPFATPAGHAPAWVNDVEWRKGSAFDAATYDSILPSCDGLVTTLGALFESDYKDEGLARPLSVLRAIAENATGSRGNPLAVSKEKSYERLNRDSAIDLFEAFRHSRSPSVNTTLPPFVFISAEDIFRPFVPERYIKTKREAEHQIWSRTHEDAERPRVRPIFVRPSLMYHPHLNPPSTLPATLLEASAKLHALIPPALRLVPSPPPSPIPTTEIPPAYASLASLMSIPPIHVDAVGDAVCQAMASPDVEGVVDVQRMRDMLGFDPLGWSARRSAV</sequence>
<gene>
    <name evidence="2" type="ORF">RHTO0S_07e02366g</name>
</gene>
<dbReference type="InterPro" id="IPR036291">
    <property type="entry name" value="NAD(P)-bd_dom_sf"/>
</dbReference>
<dbReference type="AlphaFoldDB" id="A0A061AZH8"/>
<accession>A0A061AZH8</accession>
<dbReference type="SUPFAM" id="SSF51735">
    <property type="entry name" value="NAD(P)-binding Rossmann-fold domains"/>
    <property type="match status" value="1"/>
</dbReference>
<dbReference type="PANTHER" id="PTHR12126:SF16">
    <property type="entry name" value="MIOREX COMPLEX COMPONENT 2"/>
    <property type="match status" value="1"/>
</dbReference>
<name>A0A061AZH8_RHOTO</name>
<dbReference type="Gene3D" id="3.40.50.720">
    <property type="entry name" value="NAD(P)-binding Rossmann-like Domain"/>
    <property type="match status" value="1"/>
</dbReference>
<dbReference type="Pfam" id="PF01370">
    <property type="entry name" value="Epimerase"/>
    <property type="match status" value="1"/>
</dbReference>
<proteinExistence type="predicted"/>